<dbReference type="AlphaFoldDB" id="A0A813JYG9"/>
<evidence type="ECO:0000313" key="2">
    <source>
        <dbReference type="EMBL" id="CAE8692520.1"/>
    </source>
</evidence>
<accession>A0A813JYG9</accession>
<dbReference type="GO" id="GO:0016491">
    <property type="term" value="F:oxidoreductase activity"/>
    <property type="evidence" value="ECO:0007669"/>
    <property type="project" value="InterPro"/>
</dbReference>
<dbReference type="EMBL" id="CAJNNW010027650">
    <property type="protein sequence ID" value="CAE8692520.1"/>
    <property type="molecule type" value="Genomic_DNA"/>
</dbReference>
<evidence type="ECO:0000256" key="1">
    <source>
        <dbReference type="ARBA" id="ARBA00023604"/>
    </source>
</evidence>
<proteinExistence type="inferred from homology"/>
<organism evidence="2 3">
    <name type="scientific">Polarella glacialis</name>
    <name type="common">Dinoflagellate</name>
    <dbReference type="NCBI Taxonomy" id="89957"/>
    <lineage>
        <taxon>Eukaryota</taxon>
        <taxon>Sar</taxon>
        <taxon>Alveolata</taxon>
        <taxon>Dinophyceae</taxon>
        <taxon>Suessiales</taxon>
        <taxon>Suessiaceae</taxon>
        <taxon>Polarella</taxon>
    </lineage>
</organism>
<name>A0A813JYG9_POLGL</name>
<gene>
    <name evidence="2" type="ORF">PGLA2088_LOCUS27912</name>
</gene>
<dbReference type="PANTHER" id="PTHR34598:SF3">
    <property type="entry name" value="OXIDOREDUCTASE AN1597"/>
    <property type="match status" value="1"/>
</dbReference>
<sequence length="342" mass="38358">MASLRSAAALLRPSLGTRAVHSAAGAAPTSTRGLLYYQSKKVPTSVRSTGLVGTLRDLSGSDGEFFGVDPVPVEVEIQDGRGMGFTLDDNGFCLLPHEWDHVDYNDNDQVVNKYYAECEAIVRRQTGASRVLAFDHNVRAKQRKDAGGRLRGGSAVQEPLITYGVHNDYTLTSAPNRIQQLAQPARSNDTYRADGSPIKPEEVETLLKGRWMFINVWRSITDSPVERFPLAACDAQSVVLEDLVVFEIRYADRVGENYFARHSKNHRWYYFPRMIKDEVMLLKCWDSRGKDFQELELPEGKTSLKSVPATFSLHSAFDDFATPSQAPDRESIEIRTIAFFEE</sequence>
<comment type="similarity">
    <text evidence="1">Belongs to the asaB hydroxylase/desaturase family.</text>
</comment>
<dbReference type="InterPro" id="IPR044053">
    <property type="entry name" value="AsaB-like"/>
</dbReference>
<reference evidence="2" key="1">
    <citation type="submission" date="2021-02" db="EMBL/GenBank/DDBJ databases">
        <authorList>
            <person name="Dougan E. K."/>
            <person name="Rhodes N."/>
            <person name="Thang M."/>
            <person name="Chan C."/>
        </authorList>
    </citation>
    <scope>NUCLEOTIDE SEQUENCE</scope>
</reference>
<evidence type="ECO:0000313" key="3">
    <source>
        <dbReference type="Proteomes" id="UP000626109"/>
    </source>
</evidence>
<dbReference type="PANTHER" id="PTHR34598">
    <property type="entry name" value="BLL6449 PROTEIN"/>
    <property type="match status" value="1"/>
</dbReference>
<comment type="caution">
    <text evidence="2">The sequence shown here is derived from an EMBL/GenBank/DDBJ whole genome shotgun (WGS) entry which is preliminary data.</text>
</comment>
<dbReference type="Proteomes" id="UP000626109">
    <property type="component" value="Unassembled WGS sequence"/>
</dbReference>
<protein>
    <submittedName>
        <fullName evidence="2">Uncharacterized protein</fullName>
    </submittedName>
</protein>
<dbReference type="NCBIfam" id="NF041278">
    <property type="entry name" value="CmcJ_NvfI_EfuI"/>
    <property type="match status" value="1"/>
</dbReference>